<keyword evidence="2 6" id="KW-0963">Cytoplasm</keyword>
<gene>
    <name evidence="6" type="primary">prmA</name>
    <name evidence="7" type="ORF">SAMN05660742_12321</name>
</gene>
<comment type="similarity">
    <text evidence="1 6">Belongs to the methyltransferase superfamily. PrmA family.</text>
</comment>
<feature type="binding site" evidence="6">
    <location>
        <position position="246"/>
    </location>
    <ligand>
        <name>S-adenosyl-L-methionine</name>
        <dbReference type="ChEBI" id="CHEBI:59789"/>
    </ligand>
</feature>
<keyword evidence="3 6" id="KW-0489">Methyltransferase</keyword>
<evidence type="ECO:0000256" key="2">
    <source>
        <dbReference type="ARBA" id="ARBA00022490"/>
    </source>
</evidence>
<dbReference type="AlphaFoldDB" id="A0A1H7CM27"/>
<dbReference type="Proteomes" id="UP000199662">
    <property type="component" value="Unassembled WGS sequence"/>
</dbReference>
<dbReference type="PIRSF" id="PIRSF000401">
    <property type="entry name" value="RPL11_MTase"/>
    <property type="match status" value="1"/>
</dbReference>
<dbReference type="InterPro" id="IPR050078">
    <property type="entry name" value="Ribosomal_L11_MeTrfase_PrmA"/>
</dbReference>
<dbReference type="Pfam" id="PF06325">
    <property type="entry name" value="PrmA"/>
    <property type="match status" value="1"/>
</dbReference>
<evidence type="ECO:0000313" key="7">
    <source>
        <dbReference type="EMBL" id="SEJ90728.1"/>
    </source>
</evidence>
<evidence type="ECO:0000256" key="1">
    <source>
        <dbReference type="ARBA" id="ARBA00009741"/>
    </source>
</evidence>
<evidence type="ECO:0000256" key="6">
    <source>
        <dbReference type="HAMAP-Rule" id="MF_00735"/>
    </source>
</evidence>
<dbReference type="RefSeq" id="WP_091834959.1">
    <property type="nucleotide sequence ID" value="NZ_FNZK01000023.1"/>
</dbReference>
<keyword evidence="8" id="KW-1185">Reference proteome</keyword>
<name>A0A1H7CM27_9FIRM</name>
<keyword evidence="7" id="KW-0687">Ribonucleoprotein</keyword>
<dbReference type="GO" id="GO:0032259">
    <property type="term" value="P:methylation"/>
    <property type="evidence" value="ECO:0007669"/>
    <property type="project" value="UniProtKB-KW"/>
</dbReference>
<dbReference type="STRING" id="84035.SAMN05660742_12321"/>
<comment type="subcellular location">
    <subcellularLocation>
        <location evidence="6">Cytoplasm</location>
    </subcellularLocation>
</comment>
<evidence type="ECO:0000313" key="8">
    <source>
        <dbReference type="Proteomes" id="UP000199662"/>
    </source>
</evidence>
<dbReference type="InterPro" id="IPR029063">
    <property type="entry name" value="SAM-dependent_MTases_sf"/>
</dbReference>
<evidence type="ECO:0000256" key="5">
    <source>
        <dbReference type="ARBA" id="ARBA00022691"/>
    </source>
</evidence>
<accession>A0A1H7CM27</accession>
<keyword evidence="5 6" id="KW-0949">S-adenosyl-L-methionine</keyword>
<evidence type="ECO:0000256" key="4">
    <source>
        <dbReference type="ARBA" id="ARBA00022679"/>
    </source>
</evidence>
<evidence type="ECO:0000256" key="3">
    <source>
        <dbReference type="ARBA" id="ARBA00022603"/>
    </source>
</evidence>
<organism evidence="7 8">
    <name type="scientific">Propionispira arboris</name>
    <dbReference type="NCBI Taxonomy" id="84035"/>
    <lineage>
        <taxon>Bacteria</taxon>
        <taxon>Bacillati</taxon>
        <taxon>Bacillota</taxon>
        <taxon>Negativicutes</taxon>
        <taxon>Selenomonadales</taxon>
        <taxon>Selenomonadaceae</taxon>
        <taxon>Propionispira</taxon>
    </lineage>
</organism>
<feature type="binding site" evidence="6">
    <location>
        <position position="160"/>
    </location>
    <ligand>
        <name>S-adenosyl-L-methionine</name>
        <dbReference type="ChEBI" id="CHEBI:59789"/>
    </ligand>
</feature>
<dbReference type="EMBL" id="FNZK01000023">
    <property type="protein sequence ID" value="SEJ90728.1"/>
    <property type="molecule type" value="Genomic_DNA"/>
</dbReference>
<comment type="catalytic activity">
    <reaction evidence="6">
        <text>L-lysyl-[protein] + 3 S-adenosyl-L-methionine = N(6),N(6),N(6)-trimethyl-L-lysyl-[protein] + 3 S-adenosyl-L-homocysteine + 3 H(+)</text>
        <dbReference type="Rhea" id="RHEA:54192"/>
        <dbReference type="Rhea" id="RHEA-COMP:9752"/>
        <dbReference type="Rhea" id="RHEA-COMP:13826"/>
        <dbReference type="ChEBI" id="CHEBI:15378"/>
        <dbReference type="ChEBI" id="CHEBI:29969"/>
        <dbReference type="ChEBI" id="CHEBI:57856"/>
        <dbReference type="ChEBI" id="CHEBI:59789"/>
        <dbReference type="ChEBI" id="CHEBI:61961"/>
    </reaction>
</comment>
<dbReference type="PANTHER" id="PTHR43648">
    <property type="entry name" value="ELECTRON TRANSFER FLAVOPROTEIN BETA SUBUNIT LYSINE METHYLTRANSFERASE"/>
    <property type="match status" value="1"/>
</dbReference>
<keyword evidence="4 6" id="KW-0808">Transferase</keyword>
<proteinExistence type="inferred from homology"/>
<feature type="binding site" evidence="6">
    <location>
        <position position="203"/>
    </location>
    <ligand>
        <name>S-adenosyl-L-methionine</name>
        <dbReference type="ChEBI" id="CHEBI:59789"/>
    </ligand>
</feature>
<dbReference type="EC" id="2.1.1.-" evidence="6"/>
<sequence length="314" mass="33737">MKWAEVSIRTTHEATELIAEIFHDLGASGVVIEDPELVNTYRNSGTWDYTDIPEATNTEVVTVRAYLPMDEELDDKLRAFEKEVDALAGHDIDKGTGDISYSEIQDEDWANNWKKYFHTEKIGDIIVIKPSWEEYTASPDDIVIELDPGMAFGTGTHPTTSMCIRILEEIVTGGMKVFDVGTGSGVLAIAAAKLGATEVTAVDFDPVAVTVASENVAINQADSIISVGRGDLLKGIEGKADLIIANIIADIIIVLLDDIPNKLKIGGSMIASGIIADRLGDVTEAVIAHGLLVDRVLEEGGWAAMVIRNGGTTV</sequence>
<comment type="function">
    <text evidence="6">Methylates ribosomal protein L11.</text>
</comment>
<dbReference type="GO" id="GO:0005737">
    <property type="term" value="C:cytoplasm"/>
    <property type="evidence" value="ECO:0007669"/>
    <property type="project" value="UniProtKB-SubCell"/>
</dbReference>
<dbReference type="GO" id="GO:0005840">
    <property type="term" value="C:ribosome"/>
    <property type="evidence" value="ECO:0007669"/>
    <property type="project" value="UniProtKB-KW"/>
</dbReference>
<dbReference type="InterPro" id="IPR004498">
    <property type="entry name" value="Ribosomal_PrmA_MeTrfase"/>
</dbReference>
<dbReference type="GO" id="GO:0016279">
    <property type="term" value="F:protein-lysine N-methyltransferase activity"/>
    <property type="evidence" value="ECO:0007669"/>
    <property type="project" value="RHEA"/>
</dbReference>
<reference evidence="8" key="1">
    <citation type="submission" date="2016-10" db="EMBL/GenBank/DDBJ databases">
        <authorList>
            <person name="Varghese N."/>
            <person name="Submissions S."/>
        </authorList>
    </citation>
    <scope>NUCLEOTIDE SEQUENCE [LARGE SCALE GENOMIC DNA]</scope>
    <source>
        <strain evidence="8">DSM 2179</strain>
    </source>
</reference>
<dbReference type="HAMAP" id="MF_00735">
    <property type="entry name" value="Methyltr_PrmA"/>
    <property type="match status" value="1"/>
</dbReference>
<dbReference type="CDD" id="cd02440">
    <property type="entry name" value="AdoMet_MTases"/>
    <property type="match status" value="1"/>
</dbReference>
<protein>
    <recommendedName>
        <fullName evidence="6">Ribosomal protein L11 methyltransferase</fullName>
        <shortName evidence="6">L11 Mtase</shortName>
        <ecNumber evidence="6">2.1.1.-</ecNumber>
    </recommendedName>
</protein>
<dbReference type="NCBIfam" id="TIGR00406">
    <property type="entry name" value="prmA"/>
    <property type="match status" value="1"/>
</dbReference>
<feature type="binding site" evidence="6">
    <location>
        <position position="181"/>
    </location>
    <ligand>
        <name>S-adenosyl-L-methionine</name>
        <dbReference type="ChEBI" id="CHEBI:59789"/>
    </ligand>
</feature>
<keyword evidence="7" id="KW-0689">Ribosomal protein</keyword>
<dbReference type="SUPFAM" id="SSF53335">
    <property type="entry name" value="S-adenosyl-L-methionine-dependent methyltransferases"/>
    <property type="match status" value="1"/>
</dbReference>
<dbReference type="PANTHER" id="PTHR43648:SF1">
    <property type="entry name" value="ELECTRON TRANSFER FLAVOPROTEIN BETA SUBUNIT LYSINE METHYLTRANSFERASE"/>
    <property type="match status" value="1"/>
</dbReference>
<dbReference type="Gene3D" id="3.40.50.150">
    <property type="entry name" value="Vaccinia Virus protein VP39"/>
    <property type="match status" value="1"/>
</dbReference>